<dbReference type="GO" id="GO:0006515">
    <property type="term" value="P:protein quality control for misfolded or incompletely synthesized proteins"/>
    <property type="evidence" value="ECO:0007669"/>
    <property type="project" value="UniProtKB-UniRule"/>
</dbReference>
<feature type="binding site" evidence="7">
    <location>
        <position position="66"/>
    </location>
    <ligand>
        <name>tRNA</name>
        <dbReference type="ChEBI" id="CHEBI:17843"/>
    </ligand>
</feature>
<dbReference type="AlphaFoldDB" id="A0A2H0W2U9"/>
<comment type="function">
    <text evidence="7">Catalyzes the release of premature peptidyl moieties from peptidyl-tRNA molecules trapped in stalled 50S ribosomal subunits, and thus maintains levels of free tRNAs and 50S ribosomes.</text>
</comment>
<dbReference type="EC" id="3.1.1.29" evidence="1 7"/>
<feature type="active site" description="Proton acceptor" evidence="7">
    <location>
        <position position="19"/>
    </location>
</feature>
<gene>
    <name evidence="7" type="primary">pth</name>
    <name evidence="8" type="ORF">COT80_02755</name>
</gene>
<keyword evidence="2 7" id="KW-0820">tRNA-binding</keyword>
<feature type="binding site" evidence="7">
    <location>
        <position position="68"/>
    </location>
    <ligand>
        <name>tRNA</name>
        <dbReference type="ChEBI" id="CHEBI:17843"/>
    </ligand>
</feature>
<evidence type="ECO:0000256" key="3">
    <source>
        <dbReference type="ARBA" id="ARBA00022801"/>
    </source>
</evidence>
<evidence type="ECO:0000256" key="4">
    <source>
        <dbReference type="ARBA" id="ARBA00022884"/>
    </source>
</evidence>
<accession>A0A2H0W2U9</accession>
<comment type="caution">
    <text evidence="8">The sequence shown here is derived from an EMBL/GenBank/DDBJ whole genome shotgun (WGS) entry which is preliminary data.</text>
</comment>
<evidence type="ECO:0000256" key="6">
    <source>
        <dbReference type="ARBA" id="ARBA00050038"/>
    </source>
</evidence>
<evidence type="ECO:0000256" key="5">
    <source>
        <dbReference type="ARBA" id="ARBA00038063"/>
    </source>
</evidence>
<sequence>MKLVIGLGNPGKEYLKTWHNIGFLALDNIADVFNFEKFKADKKFKAEITTGHIGDEKIILVKPLTFMNNSGSAVLTIAKYYKLNPEDIIVIHDDIDLPLGRLKIIKNSSAGGHNGIKSIIQYLKTQDFIRIKIGITTPKKEKIGSANYVMTKIGLLQSSKAKEVIKKVTSAIEEVTNVSLTSAMNKFN</sequence>
<organism evidence="8 9">
    <name type="scientific">Candidatus Buchananbacteria bacterium CG10_big_fil_rev_8_21_14_0_10_33_19</name>
    <dbReference type="NCBI Taxonomy" id="1974525"/>
    <lineage>
        <taxon>Bacteria</taxon>
        <taxon>Candidatus Buchananiibacteriota</taxon>
    </lineage>
</organism>
<evidence type="ECO:0000313" key="8">
    <source>
        <dbReference type="EMBL" id="PIS05666.1"/>
    </source>
</evidence>
<dbReference type="GO" id="GO:0004045">
    <property type="term" value="F:peptidyl-tRNA hydrolase activity"/>
    <property type="evidence" value="ECO:0007669"/>
    <property type="project" value="UniProtKB-UniRule"/>
</dbReference>
<comment type="subunit">
    <text evidence="7">Monomer.</text>
</comment>
<keyword evidence="4 7" id="KW-0694">RNA-binding</keyword>
<proteinExistence type="inferred from homology"/>
<reference evidence="9" key="1">
    <citation type="submission" date="2017-09" db="EMBL/GenBank/DDBJ databases">
        <title>Depth-based differentiation of microbial function through sediment-hosted aquifers and enrichment of novel symbionts in the deep terrestrial subsurface.</title>
        <authorList>
            <person name="Probst A.J."/>
            <person name="Ladd B."/>
            <person name="Jarett J.K."/>
            <person name="Geller-Mcgrath D.E."/>
            <person name="Sieber C.M.K."/>
            <person name="Emerson J.B."/>
            <person name="Anantharaman K."/>
            <person name="Thomas B.C."/>
            <person name="Malmstrom R."/>
            <person name="Stieglmeier M."/>
            <person name="Klingl A."/>
            <person name="Woyke T."/>
            <person name="Ryan C.M."/>
            <person name="Banfield J.F."/>
        </authorList>
    </citation>
    <scope>NUCLEOTIDE SEQUENCE [LARGE SCALE GENOMIC DNA]</scope>
</reference>
<dbReference type="Proteomes" id="UP000229056">
    <property type="component" value="Unassembled WGS sequence"/>
</dbReference>
<dbReference type="PANTHER" id="PTHR17224:SF1">
    <property type="entry name" value="PEPTIDYL-TRNA HYDROLASE"/>
    <property type="match status" value="1"/>
</dbReference>
<evidence type="ECO:0000256" key="7">
    <source>
        <dbReference type="HAMAP-Rule" id="MF_00083"/>
    </source>
</evidence>
<comment type="catalytic activity">
    <reaction evidence="7">
        <text>an N-acyl-L-alpha-aminoacyl-tRNA + H2O = an N-acyl-L-amino acid + a tRNA + H(+)</text>
        <dbReference type="Rhea" id="RHEA:54448"/>
        <dbReference type="Rhea" id="RHEA-COMP:10123"/>
        <dbReference type="Rhea" id="RHEA-COMP:13883"/>
        <dbReference type="ChEBI" id="CHEBI:15377"/>
        <dbReference type="ChEBI" id="CHEBI:15378"/>
        <dbReference type="ChEBI" id="CHEBI:59874"/>
        <dbReference type="ChEBI" id="CHEBI:78442"/>
        <dbReference type="ChEBI" id="CHEBI:138191"/>
        <dbReference type="EC" id="3.1.1.29"/>
    </reaction>
</comment>
<dbReference type="FunFam" id="3.40.50.1470:FF:000001">
    <property type="entry name" value="Peptidyl-tRNA hydrolase"/>
    <property type="match status" value="1"/>
</dbReference>
<dbReference type="GO" id="GO:0005737">
    <property type="term" value="C:cytoplasm"/>
    <property type="evidence" value="ECO:0007669"/>
    <property type="project" value="UniProtKB-SubCell"/>
</dbReference>
<dbReference type="Pfam" id="PF01195">
    <property type="entry name" value="Pept_tRNA_hydro"/>
    <property type="match status" value="1"/>
</dbReference>
<name>A0A2H0W2U9_9BACT</name>
<dbReference type="InterPro" id="IPR018171">
    <property type="entry name" value="Pept_tRNA_hydro_CS"/>
</dbReference>
<dbReference type="CDD" id="cd00462">
    <property type="entry name" value="PTH"/>
    <property type="match status" value="1"/>
</dbReference>
<dbReference type="PANTHER" id="PTHR17224">
    <property type="entry name" value="PEPTIDYL-TRNA HYDROLASE"/>
    <property type="match status" value="1"/>
</dbReference>
<comment type="function">
    <text evidence="7">Hydrolyzes ribosome-free peptidyl-tRNAs (with 1 or more amino acids incorporated), which drop off the ribosome during protein synthesis, or as a result of ribosome stalling.</text>
</comment>
<dbReference type="Gene3D" id="3.40.50.1470">
    <property type="entry name" value="Peptidyl-tRNA hydrolase"/>
    <property type="match status" value="1"/>
</dbReference>
<dbReference type="HAMAP" id="MF_00083">
    <property type="entry name" value="Pept_tRNA_hydro_bact"/>
    <property type="match status" value="1"/>
</dbReference>
<evidence type="ECO:0000256" key="2">
    <source>
        <dbReference type="ARBA" id="ARBA00022555"/>
    </source>
</evidence>
<protein>
    <recommendedName>
        <fullName evidence="6 7">Peptidyl-tRNA hydrolase</fullName>
        <shortName evidence="7">Pth</shortName>
        <ecNumber evidence="1 7">3.1.1.29</ecNumber>
    </recommendedName>
</protein>
<comment type="subcellular location">
    <subcellularLocation>
        <location evidence="7">Cytoplasm</location>
    </subcellularLocation>
</comment>
<comment type="similarity">
    <text evidence="5 7">Belongs to the PTH family.</text>
</comment>
<keyword evidence="3 7" id="KW-0378">Hydrolase</keyword>
<dbReference type="GO" id="GO:0072344">
    <property type="term" value="P:rescue of stalled ribosome"/>
    <property type="evidence" value="ECO:0007669"/>
    <property type="project" value="UniProtKB-UniRule"/>
</dbReference>
<evidence type="ECO:0000313" key="9">
    <source>
        <dbReference type="Proteomes" id="UP000229056"/>
    </source>
</evidence>
<dbReference type="PROSITE" id="PS01196">
    <property type="entry name" value="PEPT_TRNA_HYDROL_2"/>
    <property type="match status" value="1"/>
</dbReference>
<feature type="site" description="Discriminates between blocked and unblocked aminoacyl-tRNA" evidence="7">
    <location>
        <position position="9"/>
    </location>
</feature>
<feature type="site" description="Stabilizes the basic form of H active site to accept a proton" evidence="7">
    <location>
        <position position="93"/>
    </location>
</feature>
<dbReference type="NCBIfam" id="TIGR00447">
    <property type="entry name" value="pth"/>
    <property type="match status" value="1"/>
</dbReference>
<dbReference type="SUPFAM" id="SSF53178">
    <property type="entry name" value="Peptidyl-tRNA hydrolase-like"/>
    <property type="match status" value="1"/>
</dbReference>
<dbReference type="InterPro" id="IPR001328">
    <property type="entry name" value="Pept_tRNA_hydro"/>
</dbReference>
<dbReference type="GO" id="GO:0000049">
    <property type="term" value="F:tRNA binding"/>
    <property type="evidence" value="ECO:0007669"/>
    <property type="project" value="UniProtKB-UniRule"/>
</dbReference>
<feature type="binding site" evidence="7">
    <location>
        <position position="14"/>
    </location>
    <ligand>
        <name>tRNA</name>
        <dbReference type="ChEBI" id="CHEBI:17843"/>
    </ligand>
</feature>
<dbReference type="EMBL" id="PEZY01000012">
    <property type="protein sequence ID" value="PIS05666.1"/>
    <property type="molecule type" value="Genomic_DNA"/>
</dbReference>
<evidence type="ECO:0000256" key="1">
    <source>
        <dbReference type="ARBA" id="ARBA00013260"/>
    </source>
</evidence>
<dbReference type="InterPro" id="IPR036416">
    <property type="entry name" value="Pept_tRNA_hydro_sf"/>
</dbReference>
<keyword evidence="7" id="KW-0963">Cytoplasm</keyword>
<feature type="binding site" evidence="7">
    <location>
        <position position="114"/>
    </location>
    <ligand>
        <name>tRNA</name>
        <dbReference type="ChEBI" id="CHEBI:17843"/>
    </ligand>
</feature>